<proteinExistence type="inferred from homology"/>
<comment type="caution">
    <text evidence="10">The sequence shown here is derived from an EMBL/GenBank/DDBJ whole genome shotgun (WGS) entry which is preliminary data.</text>
</comment>
<dbReference type="AlphaFoldDB" id="A0A2P4QRQ9"/>
<organism evidence="10 11">
    <name type="scientific">Rhizophagus irregularis (strain DAOM 181602 / DAOM 197198 / MUCL 43194)</name>
    <name type="common">Arbuscular mycorrhizal fungus</name>
    <name type="synonym">Glomus intraradices</name>
    <dbReference type="NCBI Taxonomy" id="747089"/>
    <lineage>
        <taxon>Eukaryota</taxon>
        <taxon>Fungi</taxon>
        <taxon>Fungi incertae sedis</taxon>
        <taxon>Mucoromycota</taxon>
        <taxon>Glomeromycotina</taxon>
        <taxon>Glomeromycetes</taxon>
        <taxon>Glomerales</taxon>
        <taxon>Glomeraceae</taxon>
        <taxon>Rhizophagus</taxon>
    </lineage>
</organism>
<reference evidence="10 11" key="2">
    <citation type="journal article" date="2018" name="New Phytol.">
        <title>High intraspecific genome diversity in the model arbuscular mycorrhizal symbiont Rhizophagus irregularis.</title>
        <authorList>
            <person name="Chen E.C.H."/>
            <person name="Morin E."/>
            <person name="Beaudet D."/>
            <person name="Noel J."/>
            <person name="Yildirir G."/>
            <person name="Ndikumana S."/>
            <person name="Charron P."/>
            <person name="St-Onge C."/>
            <person name="Giorgi J."/>
            <person name="Kruger M."/>
            <person name="Marton T."/>
            <person name="Ropars J."/>
            <person name="Grigoriev I.V."/>
            <person name="Hainaut M."/>
            <person name="Henrissat B."/>
            <person name="Roux C."/>
            <person name="Martin F."/>
            <person name="Corradi N."/>
        </authorList>
    </citation>
    <scope>NUCLEOTIDE SEQUENCE [LARGE SCALE GENOMIC DNA]</scope>
    <source>
        <strain evidence="10 11">DAOM 197198</strain>
    </source>
</reference>
<keyword evidence="9" id="KW-0066">ATP synthesis</keyword>
<dbReference type="GO" id="GO:0015078">
    <property type="term" value="F:proton transmembrane transporter activity"/>
    <property type="evidence" value="ECO:0007669"/>
    <property type="project" value="InterPro"/>
</dbReference>
<dbReference type="GO" id="GO:0015986">
    <property type="term" value="P:proton motive force-driven ATP synthesis"/>
    <property type="evidence" value="ECO:0007669"/>
    <property type="project" value="InterPro"/>
</dbReference>
<evidence type="ECO:0000256" key="3">
    <source>
        <dbReference type="ARBA" id="ARBA00022448"/>
    </source>
</evidence>
<evidence type="ECO:0000256" key="5">
    <source>
        <dbReference type="ARBA" id="ARBA00022781"/>
    </source>
</evidence>
<gene>
    <name evidence="10" type="ORF">GLOIN_2v1764446</name>
</gene>
<dbReference type="Pfam" id="PF04718">
    <property type="entry name" value="ATP-synt_G"/>
    <property type="match status" value="1"/>
</dbReference>
<dbReference type="Proteomes" id="UP000018888">
    <property type="component" value="Unassembled WGS sequence"/>
</dbReference>
<dbReference type="EMBL" id="AUPC02000018">
    <property type="protein sequence ID" value="POG80333.1"/>
    <property type="molecule type" value="Genomic_DNA"/>
</dbReference>
<keyword evidence="7" id="KW-0496">Mitochondrion</keyword>
<sequence>MLKTSNLLKPTFLKRSNVILRHSYGQCIRNMSTQQAKSSKGVLSKITDVYKRQIVYNVKVFNEIAKEVYTKENLGPPNKAQISEAWENLKSIRWKNFSDLGPNDFLKFGIRSIEVAGFFALGEIIGRFSIIGYNI</sequence>
<comment type="subcellular location">
    <subcellularLocation>
        <location evidence="1">Mitochondrion membrane</location>
    </subcellularLocation>
</comment>
<evidence type="ECO:0000256" key="7">
    <source>
        <dbReference type="ARBA" id="ARBA00023128"/>
    </source>
</evidence>
<keyword evidence="11" id="KW-1185">Reference proteome</keyword>
<evidence type="ECO:0000256" key="2">
    <source>
        <dbReference type="ARBA" id="ARBA00005699"/>
    </source>
</evidence>
<keyword evidence="6" id="KW-0406">Ion transport</keyword>
<keyword evidence="5" id="KW-0375">Hydrogen ion transport</keyword>
<keyword evidence="4" id="KW-0138">CF(0)</keyword>
<protein>
    <submittedName>
        <fullName evidence="10">Mitochondrial ATP synthase g subunit-domain-containing protein</fullName>
    </submittedName>
</protein>
<dbReference type="GO" id="GO:0031966">
    <property type="term" value="C:mitochondrial membrane"/>
    <property type="evidence" value="ECO:0007669"/>
    <property type="project" value="UniProtKB-SubCell"/>
</dbReference>
<evidence type="ECO:0000256" key="1">
    <source>
        <dbReference type="ARBA" id="ARBA00004325"/>
    </source>
</evidence>
<evidence type="ECO:0000313" key="11">
    <source>
        <dbReference type="Proteomes" id="UP000018888"/>
    </source>
</evidence>
<evidence type="ECO:0000256" key="6">
    <source>
        <dbReference type="ARBA" id="ARBA00023065"/>
    </source>
</evidence>
<evidence type="ECO:0000256" key="9">
    <source>
        <dbReference type="ARBA" id="ARBA00023310"/>
    </source>
</evidence>
<evidence type="ECO:0000256" key="4">
    <source>
        <dbReference type="ARBA" id="ARBA00022547"/>
    </source>
</evidence>
<reference evidence="10 11" key="1">
    <citation type="journal article" date="2013" name="Proc. Natl. Acad. Sci. U.S.A.">
        <title>Genome of an arbuscular mycorrhizal fungus provides insight into the oldest plant symbiosis.</title>
        <authorList>
            <person name="Tisserant E."/>
            <person name="Malbreil M."/>
            <person name="Kuo A."/>
            <person name="Kohler A."/>
            <person name="Symeonidi A."/>
            <person name="Balestrini R."/>
            <person name="Charron P."/>
            <person name="Duensing N."/>
            <person name="Frei Dit Frey N."/>
            <person name="Gianinazzi-Pearson V."/>
            <person name="Gilbert L.B."/>
            <person name="Handa Y."/>
            <person name="Herr J.R."/>
            <person name="Hijri M."/>
            <person name="Koul R."/>
            <person name="Kawaguchi M."/>
            <person name="Krajinski F."/>
            <person name="Lammers P.J."/>
            <person name="Masclaux F.G."/>
            <person name="Murat C."/>
            <person name="Morin E."/>
            <person name="Ndikumana S."/>
            <person name="Pagni M."/>
            <person name="Petitpierre D."/>
            <person name="Requena N."/>
            <person name="Rosikiewicz P."/>
            <person name="Riley R."/>
            <person name="Saito K."/>
            <person name="San Clemente H."/>
            <person name="Shapiro H."/>
            <person name="van Tuinen D."/>
            <person name="Becard G."/>
            <person name="Bonfante P."/>
            <person name="Paszkowski U."/>
            <person name="Shachar-Hill Y.Y."/>
            <person name="Tuskan G.A."/>
            <person name="Young P.W."/>
            <person name="Sanders I.R."/>
            <person name="Henrissat B."/>
            <person name="Rensing S.A."/>
            <person name="Grigoriev I.V."/>
            <person name="Corradi N."/>
            <person name="Roux C."/>
            <person name="Martin F."/>
        </authorList>
    </citation>
    <scope>NUCLEOTIDE SEQUENCE [LARGE SCALE GENOMIC DNA]</scope>
    <source>
        <strain evidence="10 11">DAOM 197198</strain>
    </source>
</reference>
<evidence type="ECO:0000256" key="8">
    <source>
        <dbReference type="ARBA" id="ARBA00023136"/>
    </source>
</evidence>
<keyword evidence="3" id="KW-0813">Transport</keyword>
<dbReference type="GO" id="GO:0045259">
    <property type="term" value="C:proton-transporting ATP synthase complex"/>
    <property type="evidence" value="ECO:0007669"/>
    <property type="project" value="UniProtKB-KW"/>
</dbReference>
<dbReference type="InterPro" id="IPR006808">
    <property type="entry name" value="ATP_synth_F0_gsu_mt"/>
</dbReference>
<accession>A0A2P4QRQ9</accession>
<name>A0A2P4QRQ9_RHIID</name>
<keyword evidence="8" id="KW-0472">Membrane</keyword>
<comment type="similarity">
    <text evidence="2">Belongs to the ATPase g subunit family.</text>
</comment>
<dbReference type="VEuPathDB" id="FungiDB:RhiirFUN_022620"/>
<evidence type="ECO:0000313" key="10">
    <source>
        <dbReference type="EMBL" id="POG80333.1"/>
    </source>
</evidence>